<comment type="caution">
    <text evidence="4">The sequence shown here is derived from an EMBL/GenBank/DDBJ whole genome shotgun (WGS) entry which is preliminary data.</text>
</comment>
<sequence>MNDAGAGGEAAPKRVAGRWGEALLAPEAPRDVERAVLAALGGSTGLSAPPAAKGRHAWGPADLNRPTPASAVTADEPASTTRLRCPADAPPAAAPETAGTYSAVIPPTFPPQAHSQQVPAAAEPPPVARADAAPLGSTAPAGAPGLAGALGPAGASGPEPAGSTAPAGPDAPECPSGAETGVWIDPDDLPMSVEPGVDAPAGGETPRTAPARSADPAPSGPPPEPIPRYPEPEPGSGRRRRRAAAPPASGPAPPRAAEGDGGPGSGWRSSTAPLPPGGAPAPEEAAQAASSGSSGSSGPSGATGTLVREAESVPMITSAICVAGHANPPDAQVCLCCSAPLSGRLIPVPRPVLAMITLPTGTSVPVRGDLVVGRAPRPQPGGEPGAFLLEVPSPAHLVSRSHLLITTAGWNVLARDLGSNNGTVLLRPGFPAVLLAAALPTPLYVGDLLDVGDGVMLRVGPPI</sequence>
<keyword evidence="1" id="KW-0597">Phosphoprotein</keyword>
<dbReference type="PROSITE" id="PS50006">
    <property type="entry name" value="FHA_DOMAIN"/>
    <property type="match status" value="1"/>
</dbReference>
<reference evidence="4" key="1">
    <citation type="submission" date="2022-10" db="EMBL/GenBank/DDBJ databases">
        <title>Genome sequence of Actinomyces israelii ATCC 10048.</title>
        <authorList>
            <person name="Watt R.M."/>
            <person name="Tong W.M."/>
        </authorList>
    </citation>
    <scope>NUCLEOTIDE SEQUENCE</scope>
    <source>
        <strain evidence="4">ATCC 10048</strain>
    </source>
</reference>
<dbReference type="InterPro" id="IPR000253">
    <property type="entry name" value="FHA_dom"/>
</dbReference>
<keyword evidence="5" id="KW-1185">Reference proteome</keyword>
<gene>
    <name evidence="4" type="ORF">OHJ16_13610</name>
</gene>
<dbReference type="EMBL" id="JAPTMY010000038">
    <property type="protein sequence ID" value="MCZ0859076.1"/>
    <property type="molecule type" value="Genomic_DNA"/>
</dbReference>
<evidence type="ECO:0000256" key="2">
    <source>
        <dbReference type="SAM" id="MobiDB-lite"/>
    </source>
</evidence>
<protein>
    <recommendedName>
        <fullName evidence="3">FHA domain-containing protein</fullName>
    </recommendedName>
</protein>
<evidence type="ECO:0000313" key="4">
    <source>
        <dbReference type="EMBL" id="MCZ0859076.1"/>
    </source>
</evidence>
<evidence type="ECO:0000259" key="3">
    <source>
        <dbReference type="PROSITE" id="PS50006"/>
    </source>
</evidence>
<name>A0ABT4IBG0_9ACTO</name>
<proteinExistence type="predicted"/>
<feature type="compositionally biased region" description="Pro residues" evidence="2">
    <location>
        <begin position="218"/>
        <end position="233"/>
    </location>
</feature>
<dbReference type="Proteomes" id="UP001072034">
    <property type="component" value="Unassembled WGS sequence"/>
</dbReference>
<feature type="compositionally biased region" description="Low complexity" evidence="2">
    <location>
        <begin position="280"/>
        <end position="304"/>
    </location>
</feature>
<evidence type="ECO:0000256" key="1">
    <source>
        <dbReference type="ARBA" id="ARBA00022553"/>
    </source>
</evidence>
<feature type="region of interest" description="Disordered" evidence="2">
    <location>
        <begin position="69"/>
        <end position="305"/>
    </location>
</feature>
<dbReference type="SUPFAM" id="SSF49879">
    <property type="entry name" value="SMAD/FHA domain"/>
    <property type="match status" value="1"/>
</dbReference>
<feature type="compositionally biased region" description="Low complexity" evidence="2">
    <location>
        <begin position="206"/>
        <end position="217"/>
    </location>
</feature>
<accession>A0ABT4IBG0</accession>
<evidence type="ECO:0000313" key="5">
    <source>
        <dbReference type="Proteomes" id="UP001072034"/>
    </source>
</evidence>
<dbReference type="RefSeq" id="WP_268918370.1">
    <property type="nucleotide sequence ID" value="NZ_JAPTMY010000038.1"/>
</dbReference>
<dbReference type="Gene3D" id="2.60.200.20">
    <property type="match status" value="1"/>
</dbReference>
<organism evidence="4 5">
    <name type="scientific">Actinomyces israelii</name>
    <dbReference type="NCBI Taxonomy" id="1659"/>
    <lineage>
        <taxon>Bacteria</taxon>
        <taxon>Bacillati</taxon>
        <taxon>Actinomycetota</taxon>
        <taxon>Actinomycetes</taxon>
        <taxon>Actinomycetales</taxon>
        <taxon>Actinomycetaceae</taxon>
        <taxon>Actinomyces</taxon>
    </lineage>
</organism>
<dbReference type="InterPro" id="IPR008984">
    <property type="entry name" value="SMAD_FHA_dom_sf"/>
</dbReference>
<dbReference type="CDD" id="cd00060">
    <property type="entry name" value="FHA"/>
    <property type="match status" value="1"/>
</dbReference>
<feature type="domain" description="FHA" evidence="3">
    <location>
        <begin position="370"/>
        <end position="425"/>
    </location>
</feature>
<feature type="compositionally biased region" description="Low complexity" evidence="2">
    <location>
        <begin position="128"/>
        <end position="168"/>
    </location>
</feature>